<gene>
    <name evidence="11" type="ORF">OLC1_LOCUS17254</name>
</gene>
<dbReference type="GO" id="GO:0005524">
    <property type="term" value="F:ATP binding"/>
    <property type="evidence" value="ECO:0007669"/>
    <property type="project" value="UniProtKB-KW"/>
</dbReference>
<feature type="domain" description="Disease resistance R13L4/SHOC-2-like LRR" evidence="10">
    <location>
        <begin position="563"/>
        <end position="818"/>
    </location>
</feature>
<dbReference type="GO" id="GO:0098542">
    <property type="term" value="P:defense response to other organism"/>
    <property type="evidence" value="ECO:0007669"/>
    <property type="project" value="TreeGrafter"/>
</dbReference>
<dbReference type="InterPro" id="IPR055414">
    <property type="entry name" value="LRR_R13L4/SHOC2-like"/>
</dbReference>
<evidence type="ECO:0000256" key="6">
    <source>
        <dbReference type="ARBA" id="ARBA00022840"/>
    </source>
</evidence>
<dbReference type="Pfam" id="PF18052">
    <property type="entry name" value="Rx_N"/>
    <property type="match status" value="1"/>
</dbReference>
<dbReference type="Gene3D" id="1.10.10.10">
    <property type="entry name" value="Winged helix-like DNA-binding domain superfamily/Winged helix DNA-binding domain"/>
    <property type="match status" value="1"/>
</dbReference>
<dbReference type="InterPro" id="IPR044974">
    <property type="entry name" value="Disease_R_plants"/>
</dbReference>
<dbReference type="Pfam" id="PF23598">
    <property type="entry name" value="LRR_14"/>
    <property type="match status" value="1"/>
</dbReference>
<evidence type="ECO:0000313" key="11">
    <source>
        <dbReference type="EMBL" id="CAI9109329.1"/>
    </source>
</evidence>
<dbReference type="InterPro" id="IPR042197">
    <property type="entry name" value="Apaf_helical"/>
</dbReference>
<name>A0AAV1DNG4_OLDCO</name>
<evidence type="ECO:0000256" key="4">
    <source>
        <dbReference type="ARBA" id="ARBA00022741"/>
    </source>
</evidence>
<dbReference type="PANTHER" id="PTHR23155:SF1193">
    <property type="entry name" value="DISEASE RESISTANCE PROTEIN RPP13-RELATED"/>
    <property type="match status" value="1"/>
</dbReference>
<keyword evidence="3" id="KW-0677">Repeat</keyword>
<proteinExistence type="inferred from homology"/>
<dbReference type="FunFam" id="1.10.10.10:FF:000322">
    <property type="entry name" value="Probable disease resistance protein At1g63360"/>
    <property type="match status" value="1"/>
</dbReference>
<comment type="similarity">
    <text evidence="1">Belongs to the disease resistance NB-LRR family.</text>
</comment>
<dbReference type="FunFam" id="3.40.50.300:FF:001091">
    <property type="entry name" value="Probable disease resistance protein At1g61300"/>
    <property type="match status" value="1"/>
</dbReference>
<evidence type="ECO:0000256" key="2">
    <source>
        <dbReference type="ARBA" id="ARBA00022614"/>
    </source>
</evidence>
<dbReference type="InterPro" id="IPR032675">
    <property type="entry name" value="LRR_dom_sf"/>
</dbReference>
<dbReference type="Pfam" id="PF00931">
    <property type="entry name" value="NB-ARC"/>
    <property type="match status" value="1"/>
</dbReference>
<evidence type="ECO:0000256" key="5">
    <source>
        <dbReference type="ARBA" id="ARBA00022821"/>
    </source>
</evidence>
<evidence type="ECO:0000256" key="1">
    <source>
        <dbReference type="ARBA" id="ARBA00008894"/>
    </source>
</evidence>
<dbReference type="GO" id="GO:0043531">
    <property type="term" value="F:ADP binding"/>
    <property type="evidence" value="ECO:0007669"/>
    <property type="project" value="InterPro"/>
</dbReference>
<dbReference type="PANTHER" id="PTHR23155">
    <property type="entry name" value="DISEASE RESISTANCE PROTEIN RP"/>
    <property type="match status" value="1"/>
</dbReference>
<evidence type="ECO:0000259" key="9">
    <source>
        <dbReference type="Pfam" id="PF23559"/>
    </source>
</evidence>
<dbReference type="Gene3D" id="3.80.10.10">
    <property type="entry name" value="Ribonuclease Inhibitor"/>
    <property type="match status" value="1"/>
</dbReference>
<dbReference type="Gene3D" id="3.40.50.300">
    <property type="entry name" value="P-loop containing nucleotide triphosphate hydrolases"/>
    <property type="match status" value="1"/>
</dbReference>
<feature type="domain" description="NB-ARC" evidence="7">
    <location>
        <begin position="173"/>
        <end position="338"/>
    </location>
</feature>
<evidence type="ECO:0000259" key="7">
    <source>
        <dbReference type="Pfam" id="PF00931"/>
    </source>
</evidence>
<dbReference type="SUPFAM" id="SSF52058">
    <property type="entry name" value="L domain-like"/>
    <property type="match status" value="1"/>
</dbReference>
<feature type="domain" description="Disease resistance protein winged helix" evidence="9">
    <location>
        <begin position="421"/>
        <end position="493"/>
    </location>
</feature>
<dbReference type="EMBL" id="OX459123">
    <property type="protein sequence ID" value="CAI9109329.1"/>
    <property type="molecule type" value="Genomic_DNA"/>
</dbReference>
<dbReference type="GO" id="GO:0051607">
    <property type="term" value="P:defense response to virus"/>
    <property type="evidence" value="ECO:0007669"/>
    <property type="project" value="UniProtKB-ARBA"/>
</dbReference>
<dbReference type="Gene3D" id="1.10.8.430">
    <property type="entry name" value="Helical domain of apoptotic protease-activating factors"/>
    <property type="match status" value="1"/>
</dbReference>
<evidence type="ECO:0000313" key="12">
    <source>
        <dbReference type="Proteomes" id="UP001161247"/>
    </source>
</evidence>
<evidence type="ECO:0000259" key="10">
    <source>
        <dbReference type="Pfam" id="PF23598"/>
    </source>
</evidence>
<accession>A0AAV1DNG4</accession>
<evidence type="ECO:0000259" key="8">
    <source>
        <dbReference type="Pfam" id="PF18052"/>
    </source>
</evidence>
<keyword evidence="4" id="KW-0547">Nucleotide-binding</keyword>
<keyword evidence="5" id="KW-0611">Plant defense</keyword>
<dbReference type="InterPro" id="IPR041118">
    <property type="entry name" value="Rx_N"/>
</dbReference>
<dbReference type="AlphaFoldDB" id="A0AAV1DNG4"/>
<dbReference type="SUPFAM" id="SSF52540">
    <property type="entry name" value="P-loop containing nucleoside triphosphate hydrolases"/>
    <property type="match status" value="1"/>
</dbReference>
<keyword evidence="12" id="KW-1185">Reference proteome</keyword>
<keyword evidence="2" id="KW-0433">Leucine-rich repeat</keyword>
<evidence type="ECO:0000256" key="3">
    <source>
        <dbReference type="ARBA" id="ARBA00022737"/>
    </source>
</evidence>
<dbReference type="Gene3D" id="1.20.5.4130">
    <property type="match status" value="1"/>
</dbReference>
<feature type="domain" description="Disease resistance N-terminal" evidence="8">
    <location>
        <begin position="7"/>
        <end position="96"/>
    </location>
</feature>
<protein>
    <submittedName>
        <fullName evidence="11">OLC1v1009133C1</fullName>
    </submittedName>
</protein>
<keyword evidence="6" id="KW-0067">ATP-binding</keyword>
<dbReference type="Proteomes" id="UP001161247">
    <property type="component" value="Chromosome 6"/>
</dbReference>
<organism evidence="11 12">
    <name type="scientific">Oldenlandia corymbosa var. corymbosa</name>
    <dbReference type="NCBI Taxonomy" id="529605"/>
    <lineage>
        <taxon>Eukaryota</taxon>
        <taxon>Viridiplantae</taxon>
        <taxon>Streptophyta</taxon>
        <taxon>Embryophyta</taxon>
        <taxon>Tracheophyta</taxon>
        <taxon>Spermatophyta</taxon>
        <taxon>Magnoliopsida</taxon>
        <taxon>eudicotyledons</taxon>
        <taxon>Gunneridae</taxon>
        <taxon>Pentapetalae</taxon>
        <taxon>asterids</taxon>
        <taxon>lamiids</taxon>
        <taxon>Gentianales</taxon>
        <taxon>Rubiaceae</taxon>
        <taxon>Rubioideae</taxon>
        <taxon>Spermacoceae</taxon>
        <taxon>Hedyotis-Oldenlandia complex</taxon>
        <taxon>Oldenlandia</taxon>
    </lineage>
</organism>
<dbReference type="InterPro" id="IPR027417">
    <property type="entry name" value="P-loop_NTPase"/>
</dbReference>
<reference evidence="11" key="1">
    <citation type="submission" date="2023-03" db="EMBL/GenBank/DDBJ databases">
        <authorList>
            <person name="Julca I."/>
        </authorList>
    </citation>
    <scope>NUCLEOTIDE SEQUENCE</scope>
</reference>
<sequence>MSVPDAAVNSLLQNLSQVCTIHRDFLESNNKDIISSLVRELRTLKGVLGDFVKYGDGPDGNEQFKELMKETRSIVNEVEDEVDRFIAMSTEQKSRTISKVLHSISGYTVANRKAAKTIQDLGDKLRNFIEVSLKNAYSLVQHQAVVHELGRQRTNKVFKVEEDHVIGFDEAGEEVRQLLTEGSEQLEVISIVGMVGLGKTTLARMAYKDPVVDYQFMIRAFIRISKEFDRREVYLEILKSIMKISDEVTTMSGDHLEELLCQRLEGRQYLIVLDDVWEKRDWDMLKSAFPKNNRRCRVLITTRNTEVANYANARIYKLGFLKLDHSRELLRWRVFHQDSLPQELEMYEMEIVMKCDGLPLSLVVVAGILLNHRDRSDWWKHVANSVSELIAKDHTQSTQLIELTYKHLPNHLKPCFLYLGLFMEDFEIPVWKLVRLWIAEGLISEEDGGTLSLETLAKSYLEELISRNLVMVGRRRSNEEIKTCRIQNTVKEFCKKTAMEENIFQEIKNPSMFSDQFRRICITDVGVLKQLSSNPSGSRARSILFCSHDESPAEEKIGSAIPKSFQLLKVLECDSLVFTRFPLALTRLVLLKYISISSRSSVIPASLSALRYMQTLIVKTISPTLEIKVDVWELPEFRHLHTNASTMLPYPSKEKQNETDKNIQTLSTISTELCRKEVFDRTPNLKKLSIGGTLAELFVVQGESSFFDSLSRLERLENLKLLNDKVSRRLSSLPSPITFPPWLRELTLSNTNLEWKEMTVLGKLEKLEVLKLKEFAFRGNFWETEKGGFRCLNFLRIGQTDLLIWKVSSDDFPRIRTIELVGCDKLQGLPPSLADIPTFQSLRLNCTNPQVASSARRLHVLKLKEGARKQGGSNFKLSIYPPDY</sequence>
<dbReference type="InterPro" id="IPR058922">
    <property type="entry name" value="WHD_DRP"/>
</dbReference>
<dbReference type="InterPro" id="IPR036388">
    <property type="entry name" value="WH-like_DNA-bd_sf"/>
</dbReference>
<dbReference type="InterPro" id="IPR002182">
    <property type="entry name" value="NB-ARC"/>
</dbReference>
<dbReference type="PRINTS" id="PR00364">
    <property type="entry name" value="DISEASERSIST"/>
</dbReference>
<dbReference type="Pfam" id="PF23559">
    <property type="entry name" value="WHD_DRP"/>
    <property type="match status" value="1"/>
</dbReference>